<gene>
    <name evidence="2" type="ORF">SAMN05216499_102469</name>
</gene>
<dbReference type="Pfam" id="PF04149">
    <property type="entry name" value="DUF397"/>
    <property type="match status" value="1"/>
</dbReference>
<dbReference type="InterPro" id="IPR007278">
    <property type="entry name" value="DUF397"/>
</dbReference>
<keyword evidence="3" id="KW-1185">Reference proteome</keyword>
<dbReference type="AlphaFoldDB" id="A0A1M6XN18"/>
<accession>A0A1M6XN18</accession>
<organism evidence="2 3">
    <name type="scientific">Actinacidiphila paucisporea</name>
    <dbReference type="NCBI Taxonomy" id="310782"/>
    <lineage>
        <taxon>Bacteria</taxon>
        <taxon>Bacillati</taxon>
        <taxon>Actinomycetota</taxon>
        <taxon>Actinomycetes</taxon>
        <taxon>Kitasatosporales</taxon>
        <taxon>Streptomycetaceae</taxon>
        <taxon>Actinacidiphila</taxon>
    </lineage>
</organism>
<reference evidence="2 3" key="1">
    <citation type="submission" date="2016-11" db="EMBL/GenBank/DDBJ databases">
        <authorList>
            <person name="Jaros S."/>
            <person name="Januszkiewicz K."/>
            <person name="Wedrychowicz H."/>
        </authorList>
    </citation>
    <scope>NUCLEOTIDE SEQUENCE [LARGE SCALE GENOMIC DNA]</scope>
    <source>
        <strain evidence="2 3">CGMCC 4.2025</strain>
    </source>
</reference>
<evidence type="ECO:0000313" key="2">
    <source>
        <dbReference type="EMBL" id="SHL07402.1"/>
    </source>
</evidence>
<protein>
    <recommendedName>
        <fullName evidence="1">DUF397 domain-containing protein</fullName>
    </recommendedName>
</protein>
<name>A0A1M6XN18_9ACTN</name>
<feature type="domain" description="DUF397" evidence="1">
    <location>
        <begin position="8"/>
        <end position="58"/>
    </location>
</feature>
<evidence type="ECO:0000313" key="3">
    <source>
        <dbReference type="Proteomes" id="UP000184111"/>
    </source>
</evidence>
<dbReference type="RefSeq" id="WP_073494283.1">
    <property type="nucleotide sequence ID" value="NZ_FRBI01000002.1"/>
</dbReference>
<dbReference type="EMBL" id="FRBI01000002">
    <property type="protein sequence ID" value="SHL07402.1"/>
    <property type="molecule type" value="Genomic_DNA"/>
</dbReference>
<evidence type="ECO:0000259" key="1">
    <source>
        <dbReference type="Pfam" id="PF04149"/>
    </source>
</evidence>
<sequence>MTAPTLIWQKSTFSQEQGDCVELAATAAGAVLIRESDEPGVVLSTTPSALARFLQAIKHGAAAT</sequence>
<dbReference type="Proteomes" id="UP000184111">
    <property type="component" value="Unassembled WGS sequence"/>
</dbReference>
<proteinExistence type="predicted"/>
<dbReference type="OrthoDB" id="3402668at2"/>
<dbReference type="STRING" id="310782.SAMN05216499_102469"/>